<evidence type="ECO:0000313" key="5">
    <source>
        <dbReference type="Proteomes" id="UP000032534"/>
    </source>
</evidence>
<dbReference type="GO" id="GO:0046872">
    <property type="term" value="F:metal ion binding"/>
    <property type="evidence" value="ECO:0007669"/>
    <property type="project" value="UniProtKB-KW"/>
</dbReference>
<protein>
    <recommendedName>
        <fullName evidence="2">Phosphoesterase</fullName>
        <ecNumber evidence="2">3.1.4.-</ecNumber>
    </recommendedName>
</protein>
<dbReference type="SUPFAM" id="SSF56300">
    <property type="entry name" value="Metallo-dependent phosphatases"/>
    <property type="match status" value="1"/>
</dbReference>
<dbReference type="GO" id="GO:0016787">
    <property type="term" value="F:hydrolase activity"/>
    <property type="evidence" value="ECO:0007669"/>
    <property type="project" value="UniProtKB-UniRule"/>
</dbReference>
<dbReference type="InterPro" id="IPR029052">
    <property type="entry name" value="Metallo-depent_PP-like"/>
</dbReference>
<keyword evidence="2" id="KW-0479">Metal-binding</keyword>
<dbReference type="EMBL" id="JTHP01000015">
    <property type="protein sequence ID" value="KJD45795.1"/>
    <property type="molecule type" value="Genomic_DNA"/>
</dbReference>
<dbReference type="CDD" id="cd00841">
    <property type="entry name" value="MPP_YfcE"/>
    <property type="match status" value="1"/>
</dbReference>
<reference evidence="4 5" key="1">
    <citation type="submission" date="2014-11" db="EMBL/GenBank/DDBJ databases">
        <title>Draft Genome Sequences of Paenibacillus polymyxa NRRL B-30509 and Paenibacillus terrae NRRL B-30644, Strains from a Poultry Environment that Produce Tridecaptin A and Paenicidins.</title>
        <authorList>
            <person name="van Belkum M.J."/>
            <person name="Lohans C.T."/>
            <person name="Vederas J.C."/>
        </authorList>
    </citation>
    <scope>NUCLEOTIDE SEQUENCE [LARGE SCALE GENOMIC DNA]</scope>
    <source>
        <strain evidence="4 5">NRRL B-30644</strain>
    </source>
</reference>
<gene>
    <name evidence="4" type="ORF">QD47_09915</name>
</gene>
<dbReference type="PANTHER" id="PTHR11124">
    <property type="entry name" value="VACUOLAR SORTING PROTEIN VPS29"/>
    <property type="match status" value="1"/>
</dbReference>
<evidence type="ECO:0000256" key="1">
    <source>
        <dbReference type="ARBA" id="ARBA00008950"/>
    </source>
</evidence>
<comment type="cofactor">
    <cofactor evidence="2">
        <name>a divalent metal cation</name>
        <dbReference type="ChEBI" id="CHEBI:60240"/>
    </cofactor>
</comment>
<dbReference type="Gene3D" id="3.60.21.10">
    <property type="match status" value="1"/>
</dbReference>
<dbReference type="RefSeq" id="WP_044645980.1">
    <property type="nucleotide sequence ID" value="NZ_JTHP01000015.1"/>
</dbReference>
<evidence type="ECO:0000259" key="3">
    <source>
        <dbReference type="Pfam" id="PF12850"/>
    </source>
</evidence>
<dbReference type="PATRIC" id="fig|159743.3.peg.2212"/>
<comment type="caution">
    <text evidence="4">The sequence shown here is derived from an EMBL/GenBank/DDBJ whole genome shotgun (WGS) entry which is preliminary data.</text>
</comment>
<dbReference type="InterPro" id="IPR041802">
    <property type="entry name" value="MPP_YfcE"/>
</dbReference>
<dbReference type="Proteomes" id="UP000032534">
    <property type="component" value="Unassembled WGS sequence"/>
</dbReference>
<dbReference type="AlphaFoldDB" id="A0A0D7X306"/>
<comment type="similarity">
    <text evidence="1 2">Belongs to the metallophosphoesterase superfamily. YfcE family.</text>
</comment>
<organism evidence="4 5">
    <name type="scientific">Paenibacillus terrae</name>
    <dbReference type="NCBI Taxonomy" id="159743"/>
    <lineage>
        <taxon>Bacteria</taxon>
        <taxon>Bacillati</taxon>
        <taxon>Bacillota</taxon>
        <taxon>Bacilli</taxon>
        <taxon>Bacillales</taxon>
        <taxon>Paenibacillaceae</taxon>
        <taxon>Paenibacillus</taxon>
    </lineage>
</organism>
<name>A0A0D7X306_9BACL</name>
<dbReference type="InterPro" id="IPR024654">
    <property type="entry name" value="Calcineurin-like_PHP_lpxH"/>
</dbReference>
<dbReference type="OrthoDB" id="9813918at2"/>
<accession>A0A0D7X306</accession>
<dbReference type="InterPro" id="IPR000979">
    <property type="entry name" value="Phosphodiesterase_MJ0936/Vps29"/>
</dbReference>
<sequence>MKLMFVSDIHGSLHWLQLALEKFREEKADRLVLLGDYMYHGPRNRLPEGYNPAEVAAVLNQYKSHIAVAVRGNCDAEVDQMLLEFPMMGDYALLYHEGRRIYVTHGHGFSIGNLPPLEKGDVFIQGHTHIPVADVEKGVFVLNPGSIALPKENYPPSYGLLEGVQFTVKDFDGDTIKTITFSM</sequence>
<dbReference type="Pfam" id="PF12850">
    <property type="entry name" value="Metallophos_2"/>
    <property type="match status" value="1"/>
</dbReference>
<evidence type="ECO:0000313" key="4">
    <source>
        <dbReference type="EMBL" id="KJD45795.1"/>
    </source>
</evidence>
<dbReference type="NCBIfam" id="NF006988">
    <property type="entry name" value="PRK09453.1"/>
    <property type="match status" value="1"/>
</dbReference>
<evidence type="ECO:0000256" key="2">
    <source>
        <dbReference type="RuleBase" id="RU362039"/>
    </source>
</evidence>
<keyword evidence="5" id="KW-1185">Reference proteome</keyword>
<feature type="domain" description="Calcineurin-like phosphoesterase" evidence="3">
    <location>
        <begin position="1"/>
        <end position="162"/>
    </location>
</feature>
<dbReference type="EC" id="3.1.4.-" evidence="2"/>
<dbReference type="NCBIfam" id="TIGR00040">
    <property type="entry name" value="yfcE"/>
    <property type="match status" value="1"/>
</dbReference>
<proteinExistence type="inferred from homology"/>